<evidence type="ECO:0000313" key="14">
    <source>
        <dbReference type="Proteomes" id="UP000051574"/>
    </source>
</evidence>
<evidence type="ECO:0000313" key="13">
    <source>
        <dbReference type="EMBL" id="KRT78738.1"/>
    </source>
</evidence>
<dbReference type="Proteomes" id="UP000051574">
    <property type="component" value="Unassembled WGS sequence"/>
</dbReference>
<evidence type="ECO:0000256" key="2">
    <source>
        <dbReference type="ARBA" id="ARBA00022490"/>
    </source>
</evidence>
<dbReference type="OrthoDB" id="346907at2759"/>
<evidence type="ECO:0000256" key="3">
    <source>
        <dbReference type="ARBA" id="ARBA00022527"/>
    </source>
</evidence>
<evidence type="ECO:0000256" key="1">
    <source>
        <dbReference type="ARBA" id="ARBA00012513"/>
    </source>
</evidence>
<evidence type="ECO:0000256" key="11">
    <source>
        <dbReference type="RuleBase" id="RU000304"/>
    </source>
</evidence>
<dbReference type="SMART" id="SM00220">
    <property type="entry name" value="S_TKc"/>
    <property type="match status" value="1"/>
</dbReference>
<dbReference type="FunFam" id="3.30.200.20:FF:000042">
    <property type="entry name" value="Aurora kinase A"/>
    <property type="match status" value="1"/>
</dbReference>
<protein>
    <recommendedName>
        <fullName evidence="1">non-specific serine/threonine protein kinase</fullName>
        <ecNumber evidence="1">2.7.11.1</ecNumber>
    </recommendedName>
</protein>
<evidence type="ECO:0000256" key="10">
    <source>
        <dbReference type="PROSITE-ProRule" id="PRU10141"/>
    </source>
</evidence>
<dbReference type="PROSITE" id="PS00108">
    <property type="entry name" value="PROTEIN_KINASE_ST"/>
    <property type="match status" value="1"/>
</dbReference>
<keyword evidence="3 11" id="KW-0723">Serine/threonine-protein kinase</keyword>
<keyword evidence="6 13" id="KW-0418">Kinase</keyword>
<dbReference type="InterPro" id="IPR008271">
    <property type="entry name" value="Ser/Thr_kinase_AS"/>
</dbReference>
<dbReference type="GO" id="GO:0034727">
    <property type="term" value="P:piecemeal microautophagy of the nucleus"/>
    <property type="evidence" value="ECO:0007669"/>
    <property type="project" value="TreeGrafter"/>
</dbReference>
<dbReference type="SUPFAM" id="SSF116846">
    <property type="entry name" value="MIT domain"/>
    <property type="match status" value="2"/>
</dbReference>
<dbReference type="Gene3D" id="1.20.58.80">
    <property type="entry name" value="Phosphotransferase system, lactose/cellobiose-type IIA subunit"/>
    <property type="match status" value="1"/>
</dbReference>
<comment type="similarity">
    <text evidence="11">Belongs to the protein kinase superfamily.</text>
</comment>
<dbReference type="GO" id="GO:0005829">
    <property type="term" value="C:cytosol"/>
    <property type="evidence" value="ECO:0007669"/>
    <property type="project" value="TreeGrafter"/>
</dbReference>
<dbReference type="GO" id="GO:0034045">
    <property type="term" value="C:phagophore assembly site membrane"/>
    <property type="evidence" value="ECO:0007669"/>
    <property type="project" value="TreeGrafter"/>
</dbReference>
<dbReference type="PROSITE" id="PS00107">
    <property type="entry name" value="PROTEIN_KINASE_ATP"/>
    <property type="match status" value="1"/>
</dbReference>
<dbReference type="GO" id="GO:0004674">
    <property type="term" value="F:protein serine/threonine kinase activity"/>
    <property type="evidence" value="ECO:0007669"/>
    <property type="project" value="UniProtKB-KW"/>
</dbReference>
<evidence type="ECO:0000259" key="12">
    <source>
        <dbReference type="PROSITE" id="PS50011"/>
    </source>
</evidence>
<dbReference type="PROSITE" id="PS50011">
    <property type="entry name" value="PROTEIN_KINASE_DOM"/>
    <property type="match status" value="1"/>
</dbReference>
<dbReference type="InterPro" id="IPR045269">
    <property type="entry name" value="Atg1-like"/>
</dbReference>
<keyword evidence="4" id="KW-0808">Transferase</keyword>
<organism evidence="13 14">
    <name type="scientific">Oryctes borbonicus</name>
    <dbReference type="NCBI Taxonomy" id="1629725"/>
    <lineage>
        <taxon>Eukaryota</taxon>
        <taxon>Metazoa</taxon>
        <taxon>Ecdysozoa</taxon>
        <taxon>Arthropoda</taxon>
        <taxon>Hexapoda</taxon>
        <taxon>Insecta</taxon>
        <taxon>Pterygota</taxon>
        <taxon>Neoptera</taxon>
        <taxon>Endopterygota</taxon>
        <taxon>Coleoptera</taxon>
        <taxon>Polyphaga</taxon>
        <taxon>Scarabaeiformia</taxon>
        <taxon>Scarabaeidae</taxon>
        <taxon>Dynastinae</taxon>
        <taxon>Oryctes</taxon>
    </lineage>
</organism>
<dbReference type="PANTHER" id="PTHR24348">
    <property type="entry name" value="SERINE/THREONINE-PROTEIN KINASE UNC-51-RELATED"/>
    <property type="match status" value="1"/>
</dbReference>
<dbReference type="EC" id="2.7.11.1" evidence="1"/>
<dbReference type="AlphaFoldDB" id="A0A0T6AUF8"/>
<evidence type="ECO:0000256" key="7">
    <source>
        <dbReference type="ARBA" id="ARBA00022840"/>
    </source>
</evidence>
<comment type="catalytic activity">
    <reaction evidence="9">
        <text>L-seryl-[protein] + ATP = O-phospho-L-seryl-[protein] + ADP + H(+)</text>
        <dbReference type="Rhea" id="RHEA:17989"/>
        <dbReference type="Rhea" id="RHEA-COMP:9863"/>
        <dbReference type="Rhea" id="RHEA-COMP:11604"/>
        <dbReference type="ChEBI" id="CHEBI:15378"/>
        <dbReference type="ChEBI" id="CHEBI:29999"/>
        <dbReference type="ChEBI" id="CHEBI:30616"/>
        <dbReference type="ChEBI" id="CHEBI:83421"/>
        <dbReference type="ChEBI" id="CHEBI:456216"/>
        <dbReference type="EC" id="2.7.11.1"/>
    </reaction>
</comment>
<dbReference type="GO" id="GO:0005776">
    <property type="term" value="C:autophagosome"/>
    <property type="evidence" value="ECO:0007669"/>
    <property type="project" value="TreeGrafter"/>
</dbReference>
<dbReference type="InterPro" id="IPR017441">
    <property type="entry name" value="Protein_kinase_ATP_BS"/>
</dbReference>
<dbReference type="FunFam" id="1.10.510.10:FF:000571">
    <property type="entry name" value="Maternal embryonic leucine zipper kinase"/>
    <property type="match status" value="1"/>
</dbReference>
<dbReference type="PANTHER" id="PTHR24348:SF65">
    <property type="entry name" value="SERINE_THREONINE-PROTEIN KINASE ULK3"/>
    <property type="match status" value="1"/>
</dbReference>
<dbReference type="GO" id="GO:0061709">
    <property type="term" value="P:reticulophagy"/>
    <property type="evidence" value="ECO:0007669"/>
    <property type="project" value="TreeGrafter"/>
</dbReference>
<dbReference type="InterPro" id="IPR036181">
    <property type="entry name" value="MIT_dom_sf"/>
</dbReference>
<sequence length="446" mass="50886">MIIMDPPHLDGYEWGCKIGGGSFSSVYKGVLKSGEKTPVAIKCISRRNGRKVGNDAAVKEIALMKNLNHINIVKLYDFQFDSKNIYIIMEFCTEGDLAMFLKKKYKFAESFVQILMQQLASALRYLRTKNICHMDLKPQNILLTRTPELVLKVGDFGLSRILCDENIEQSRFAGSFRYMAPEKILNQKYDSRIDLWSVGIIMYECLVGRTPFGSTTLKAIVDTMVQQKPIEVPASISLSSICENLLFSLLKYNPGERIGFDEFFKHEFLQLNYLPCPENYERVKTLVNEGTSLEKIKKFPGALIKCEEAICYLEGFSCTETNPEQKRVVLEKITEYKRWQAQLTCLIEQSTQHSNKPSIITAENQYQSLYNLCKATPNIKNGLDIGRVAEMYVLDDKKTIALEKITAALDILIPLINTEPNGIRKDMLHKQIQQWLLLGETLKKAL</sequence>
<feature type="domain" description="Protein kinase" evidence="12">
    <location>
        <begin position="12"/>
        <end position="269"/>
    </location>
</feature>
<keyword evidence="7 10" id="KW-0067">ATP-binding</keyword>
<dbReference type="Pfam" id="PF00069">
    <property type="entry name" value="Pkinase"/>
    <property type="match status" value="1"/>
</dbReference>
<dbReference type="SUPFAM" id="SSF56112">
    <property type="entry name" value="Protein kinase-like (PK-like)"/>
    <property type="match status" value="1"/>
</dbReference>
<dbReference type="GO" id="GO:0000422">
    <property type="term" value="P:autophagy of mitochondrion"/>
    <property type="evidence" value="ECO:0007669"/>
    <property type="project" value="TreeGrafter"/>
</dbReference>
<dbReference type="EMBL" id="LJIG01022783">
    <property type="protein sequence ID" value="KRT78738.1"/>
    <property type="molecule type" value="Genomic_DNA"/>
</dbReference>
<accession>A0A0T6AUF8</accession>
<reference evidence="13 14" key="1">
    <citation type="submission" date="2015-09" db="EMBL/GenBank/DDBJ databases">
        <title>Draft genome of the scarab beetle Oryctes borbonicus.</title>
        <authorList>
            <person name="Meyer J.M."/>
            <person name="Markov G.V."/>
            <person name="Baskaran P."/>
            <person name="Herrmann M."/>
            <person name="Sommer R.J."/>
            <person name="Roedelsperger C."/>
        </authorList>
    </citation>
    <scope>NUCLEOTIDE SEQUENCE [LARGE SCALE GENOMIC DNA]</scope>
    <source>
        <strain evidence="13">OB123</strain>
        <tissue evidence="13">Whole animal</tissue>
    </source>
</reference>
<dbReference type="GO" id="GO:0010506">
    <property type="term" value="P:regulation of autophagy"/>
    <property type="evidence" value="ECO:0007669"/>
    <property type="project" value="InterPro"/>
</dbReference>
<dbReference type="GO" id="GO:0042594">
    <property type="term" value="P:response to starvation"/>
    <property type="evidence" value="ECO:0007669"/>
    <property type="project" value="TreeGrafter"/>
</dbReference>
<dbReference type="Gene3D" id="3.30.200.20">
    <property type="entry name" value="Phosphorylase Kinase, domain 1"/>
    <property type="match status" value="1"/>
</dbReference>
<evidence type="ECO:0000256" key="9">
    <source>
        <dbReference type="ARBA" id="ARBA00048679"/>
    </source>
</evidence>
<comment type="caution">
    <text evidence="13">The sequence shown here is derived from an EMBL/GenBank/DDBJ whole genome shotgun (WGS) entry which is preliminary data.</text>
</comment>
<keyword evidence="5 10" id="KW-0547">Nucleotide-binding</keyword>
<dbReference type="GO" id="GO:0005524">
    <property type="term" value="F:ATP binding"/>
    <property type="evidence" value="ECO:0007669"/>
    <property type="project" value="UniProtKB-UniRule"/>
</dbReference>
<dbReference type="GO" id="GO:0000045">
    <property type="term" value="P:autophagosome assembly"/>
    <property type="evidence" value="ECO:0007669"/>
    <property type="project" value="TreeGrafter"/>
</dbReference>
<dbReference type="InterPro" id="IPR000719">
    <property type="entry name" value="Prot_kinase_dom"/>
</dbReference>
<keyword evidence="2" id="KW-0963">Cytoplasm</keyword>
<gene>
    <name evidence="13" type="ORF">AMK59_7028</name>
</gene>
<comment type="catalytic activity">
    <reaction evidence="8">
        <text>L-threonyl-[protein] + ATP = O-phospho-L-threonyl-[protein] + ADP + H(+)</text>
        <dbReference type="Rhea" id="RHEA:46608"/>
        <dbReference type="Rhea" id="RHEA-COMP:11060"/>
        <dbReference type="Rhea" id="RHEA-COMP:11605"/>
        <dbReference type="ChEBI" id="CHEBI:15378"/>
        <dbReference type="ChEBI" id="CHEBI:30013"/>
        <dbReference type="ChEBI" id="CHEBI:30616"/>
        <dbReference type="ChEBI" id="CHEBI:61977"/>
        <dbReference type="ChEBI" id="CHEBI:456216"/>
        <dbReference type="EC" id="2.7.11.1"/>
    </reaction>
</comment>
<evidence type="ECO:0000256" key="4">
    <source>
        <dbReference type="ARBA" id="ARBA00022679"/>
    </source>
</evidence>
<feature type="binding site" evidence="10">
    <location>
        <position position="42"/>
    </location>
    <ligand>
        <name>ATP</name>
        <dbReference type="ChEBI" id="CHEBI:30616"/>
    </ligand>
</feature>
<evidence type="ECO:0000256" key="8">
    <source>
        <dbReference type="ARBA" id="ARBA00047899"/>
    </source>
</evidence>
<name>A0A0T6AUF8_9SCAR</name>
<evidence type="ECO:0000256" key="5">
    <source>
        <dbReference type="ARBA" id="ARBA00022741"/>
    </source>
</evidence>
<evidence type="ECO:0000256" key="6">
    <source>
        <dbReference type="ARBA" id="ARBA00022777"/>
    </source>
</evidence>
<dbReference type="InterPro" id="IPR011009">
    <property type="entry name" value="Kinase-like_dom_sf"/>
</dbReference>
<keyword evidence="14" id="KW-1185">Reference proteome</keyword>
<dbReference type="Gene3D" id="1.10.510.10">
    <property type="entry name" value="Transferase(Phosphotransferase) domain 1"/>
    <property type="match status" value="1"/>
</dbReference>
<proteinExistence type="inferred from homology"/>